<dbReference type="Pfam" id="PF02302">
    <property type="entry name" value="PTS_IIB"/>
    <property type="match status" value="1"/>
</dbReference>
<dbReference type="STRING" id="29349.CLOTH_14170"/>
<keyword evidence="10" id="KW-1185">Reference proteome</keyword>
<accession>A0A1V4I6P0</accession>
<dbReference type="PROSITE" id="PS51100">
    <property type="entry name" value="PTS_EIIB_TYPE_3"/>
    <property type="match status" value="1"/>
</dbReference>
<proteinExistence type="predicted"/>
<feature type="modified residue" description="Phosphocysteine; by EIIA" evidence="7">
    <location>
        <position position="8"/>
    </location>
</feature>
<reference evidence="9 10" key="1">
    <citation type="submission" date="2017-03" db="EMBL/GenBank/DDBJ databases">
        <title>Genome sequence of Clostridium thermoalcaliphilum DSM 7309.</title>
        <authorList>
            <person name="Poehlein A."/>
            <person name="Daniel R."/>
        </authorList>
    </citation>
    <scope>NUCLEOTIDE SEQUENCE [LARGE SCALE GENOMIC DNA]</scope>
    <source>
        <strain evidence="9 10">DSM 7309</strain>
    </source>
</reference>
<dbReference type="SUPFAM" id="SSF52794">
    <property type="entry name" value="PTS system IIB component-like"/>
    <property type="match status" value="1"/>
</dbReference>
<sequence>MIRIGLFCAAGMSTSMLVEKMRKVAKEKGVEATINAYPESEMEKRVEEIDVALLGPQVKFMLSKAQGICQPKGVPVQVINTMDYGMMNGEKVLNEAIKMANK</sequence>
<dbReference type="EMBL" id="MZGW01000004">
    <property type="protein sequence ID" value="OPJ55658.1"/>
    <property type="molecule type" value="Genomic_DNA"/>
</dbReference>
<dbReference type="InterPro" id="IPR036095">
    <property type="entry name" value="PTS_EIIB-like_sf"/>
</dbReference>
<dbReference type="InterPro" id="IPR051819">
    <property type="entry name" value="PTS_sugar-specific_EIIB"/>
</dbReference>
<dbReference type="RefSeq" id="WP_079412478.1">
    <property type="nucleotide sequence ID" value="NZ_MZGW01000004.1"/>
</dbReference>
<dbReference type="AlphaFoldDB" id="A0A1V4I6P0"/>
<dbReference type="PANTHER" id="PTHR34581">
    <property type="entry name" value="PTS SYSTEM N,N'-DIACETYLCHITOBIOSE-SPECIFIC EIIB COMPONENT"/>
    <property type="match status" value="1"/>
</dbReference>
<dbReference type="InterPro" id="IPR013012">
    <property type="entry name" value="PTS_EIIB_3"/>
</dbReference>
<comment type="caution">
    <text evidence="9">The sequence shown here is derived from an EMBL/GenBank/DDBJ whole genome shotgun (WGS) entry which is preliminary data.</text>
</comment>
<keyword evidence="3" id="KW-0762">Sugar transport</keyword>
<evidence type="ECO:0000256" key="7">
    <source>
        <dbReference type="PROSITE-ProRule" id="PRU00423"/>
    </source>
</evidence>
<keyword evidence="6" id="KW-0418">Kinase</keyword>
<evidence type="ECO:0000313" key="10">
    <source>
        <dbReference type="Proteomes" id="UP000190140"/>
    </source>
</evidence>
<evidence type="ECO:0000256" key="3">
    <source>
        <dbReference type="ARBA" id="ARBA00022597"/>
    </source>
</evidence>
<dbReference type="GO" id="GO:0016301">
    <property type="term" value="F:kinase activity"/>
    <property type="evidence" value="ECO:0007669"/>
    <property type="project" value="UniProtKB-KW"/>
</dbReference>
<gene>
    <name evidence="9" type="primary">licB</name>
    <name evidence="9" type="ORF">CLOTH_14170</name>
</gene>
<dbReference type="PANTHER" id="PTHR34581:SF2">
    <property type="entry name" value="PTS SYSTEM N,N'-DIACETYLCHITOBIOSE-SPECIFIC EIIB COMPONENT"/>
    <property type="match status" value="1"/>
</dbReference>
<keyword evidence="2" id="KW-0597">Phosphoprotein</keyword>
<protein>
    <submittedName>
        <fullName evidence="9">Lichenan-specific phosphotransferase enzyme IIB component</fullName>
        <ecNumber evidence="9">2.7.1.191</ecNumber>
    </submittedName>
</protein>
<evidence type="ECO:0000313" key="9">
    <source>
        <dbReference type="EMBL" id="OPJ55658.1"/>
    </source>
</evidence>
<evidence type="ECO:0000256" key="4">
    <source>
        <dbReference type="ARBA" id="ARBA00022679"/>
    </source>
</evidence>
<evidence type="ECO:0000256" key="1">
    <source>
        <dbReference type="ARBA" id="ARBA00022448"/>
    </source>
</evidence>
<dbReference type="InterPro" id="IPR003501">
    <property type="entry name" value="PTS_EIIB_2/3"/>
</dbReference>
<dbReference type="Gene3D" id="3.40.50.2300">
    <property type="match status" value="1"/>
</dbReference>
<evidence type="ECO:0000256" key="5">
    <source>
        <dbReference type="ARBA" id="ARBA00022683"/>
    </source>
</evidence>
<keyword evidence="4 9" id="KW-0808">Transferase</keyword>
<feature type="domain" description="PTS EIIB type-3" evidence="8">
    <location>
        <begin position="1"/>
        <end position="102"/>
    </location>
</feature>
<organism evidence="9 10">
    <name type="scientific">Alkalithermobacter paradoxus</name>
    <dbReference type="NCBI Taxonomy" id="29349"/>
    <lineage>
        <taxon>Bacteria</taxon>
        <taxon>Bacillati</taxon>
        <taxon>Bacillota</taxon>
        <taxon>Clostridia</taxon>
        <taxon>Peptostreptococcales</taxon>
        <taxon>Tepidibacteraceae</taxon>
        <taxon>Alkalithermobacter</taxon>
    </lineage>
</organism>
<dbReference type="OrthoDB" id="9808134at2"/>
<dbReference type="CDD" id="cd05564">
    <property type="entry name" value="PTS_IIB_chitobiose_lichenan"/>
    <property type="match status" value="1"/>
</dbReference>
<dbReference type="EC" id="2.7.1.191" evidence="9"/>
<dbReference type="GO" id="GO:0009401">
    <property type="term" value="P:phosphoenolpyruvate-dependent sugar phosphotransferase system"/>
    <property type="evidence" value="ECO:0007669"/>
    <property type="project" value="UniProtKB-KW"/>
</dbReference>
<keyword evidence="1" id="KW-0813">Transport</keyword>
<evidence type="ECO:0000256" key="2">
    <source>
        <dbReference type="ARBA" id="ARBA00022553"/>
    </source>
</evidence>
<dbReference type="Proteomes" id="UP000190140">
    <property type="component" value="Unassembled WGS sequence"/>
</dbReference>
<name>A0A1V4I6P0_9FIRM</name>
<evidence type="ECO:0000259" key="8">
    <source>
        <dbReference type="PROSITE" id="PS51100"/>
    </source>
</evidence>
<dbReference type="GO" id="GO:0008982">
    <property type="term" value="F:protein-N(PI)-phosphohistidine-sugar phosphotransferase activity"/>
    <property type="evidence" value="ECO:0007669"/>
    <property type="project" value="InterPro"/>
</dbReference>
<keyword evidence="5" id="KW-0598">Phosphotransferase system</keyword>
<evidence type="ECO:0000256" key="6">
    <source>
        <dbReference type="ARBA" id="ARBA00022777"/>
    </source>
</evidence>